<evidence type="ECO:0000313" key="1">
    <source>
        <dbReference type="EMBL" id="SEQ00513.1"/>
    </source>
</evidence>
<dbReference type="EMBL" id="FOFD01000001">
    <property type="protein sequence ID" value="SEQ00513.1"/>
    <property type="molecule type" value="Genomic_DNA"/>
</dbReference>
<protein>
    <submittedName>
        <fullName evidence="1">Uncharacterized protein</fullName>
    </submittedName>
</protein>
<reference evidence="2" key="1">
    <citation type="submission" date="2016-10" db="EMBL/GenBank/DDBJ databases">
        <authorList>
            <person name="Varghese N."/>
            <person name="Submissions S."/>
        </authorList>
    </citation>
    <scope>NUCLEOTIDE SEQUENCE [LARGE SCALE GENOMIC DNA]</scope>
    <source>
        <strain evidence="2">DSM 25055</strain>
    </source>
</reference>
<dbReference type="AlphaFoldDB" id="A0A1H9CIG2"/>
<organism evidence="1 2">
    <name type="scientific">Natrinema salaciae</name>
    <dbReference type="NCBI Taxonomy" id="1186196"/>
    <lineage>
        <taxon>Archaea</taxon>
        <taxon>Methanobacteriati</taxon>
        <taxon>Methanobacteriota</taxon>
        <taxon>Stenosarchaea group</taxon>
        <taxon>Halobacteria</taxon>
        <taxon>Halobacteriales</taxon>
        <taxon>Natrialbaceae</taxon>
        <taxon>Natrinema</taxon>
    </lineage>
</organism>
<sequence length="51" mass="5860">MLNAMIAYQRIFSDVCDIDMSEFRSDDVPSTKSILESRERLRESIDDVASC</sequence>
<accession>A0A1H9CIG2</accession>
<name>A0A1H9CIG2_9EURY</name>
<proteinExistence type="predicted"/>
<dbReference type="Proteomes" id="UP000199114">
    <property type="component" value="Unassembled WGS sequence"/>
</dbReference>
<evidence type="ECO:0000313" key="2">
    <source>
        <dbReference type="Proteomes" id="UP000199114"/>
    </source>
</evidence>
<gene>
    <name evidence="1" type="ORF">SAMN04489841_1052</name>
</gene>
<keyword evidence="2" id="KW-1185">Reference proteome</keyword>